<keyword evidence="1" id="KW-0805">Transcription regulation</keyword>
<evidence type="ECO:0000256" key="3">
    <source>
        <dbReference type="ARBA" id="ARBA00023163"/>
    </source>
</evidence>
<organism evidence="5">
    <name type="scientific">Rheinheimera sp. BAL341</name>
    <dbReference type="NCBI Taxonomy" id="1708203"/>
    <lineage>
        <taxon>Bacteria</taxon>
        <taxon>Pseudomonadati</taxon>
        <taxon>Pseudomonadota</taxon>
        <taxon>Gammaproteobacteria</taxon>
        <taxon>Chromatiales</taxon>
        <taxon>Chromatiaceae</taxon>
        <taxon>Rheinheimera</taxon>
    </lineage>
</organism>
<dbReference type="EMBL" id="CAAJGR010000073">
    <property type="protein sequence ID" value="VHO02734.1"/>
    <property type="molecule type" value="Genomic_DNA"/>
</dbReference>
<proteinExistence type="predicted"/>
<dbReference type="InterPro" id="IPR000551">
    <property type="entry name" value="MerR-type_HTH_dom"/>
</dbReference>
<dbReference type="SMART" id="SM00422">
    <property type="entry name" value="HTH_MERR"/>
    <property type="match status" value="1"/>
</dbReference>
<evidence type="ECO:0000259" key="4">
    <source>
        <dbReference type="PROSITE" id="PS50937"/>
    </source>
</evidence>
<evidence type="ECO:0000256" key="2">
    <source>
        <dbReference type="ARBA" id="ARBA00023125"/>
    </source>
</evidence>
<name>A0A486XJM9_9GAMM</name>
<dbReference type="PROSITE" id="PS00552">
    <property type="entry name" value="HTH_MERR_1"/>
    <property type="match status" value="1"/>
</dbReference>
<reference evidence="5" key="1">
    <citation type="submission" date="2019-04" db="EMBL/GenBank/DDBJ databases">
        <authorList>
            <person name="Brambilla D."/>
        </authorList>
    </citation>
    <scope>NUCLEOTIDE SEQUENCE</scope>
    <source>
        <strain evidence="5">BAL1</strain>
    </source>
</reference>
<dbReference type="PROSITE" id="PS50937">
    <property type="entry name" value="HTH_MERR_2"/>
    <property type="match status" value="1"/>
</dbReference>
<feature type="domain" description="HTH merR-type" evidence="4">
    <location>
        <begin position="1"/>
        <end position="69"/>
    </location>
</feature>
<dbReference type="PANTHER" id="PTHR30204">
    <property type="entry name" value="REDOX-CYCLING DRUG-SENSING TRANSCRIPTIONAL ACTIVATOR SOXR"/>
    <property type="match status" value="1"/>
</dbReference>
<evidence type="ECO:0000256" key="1">
    <source>
        <dbReference type="ARBA" id="ARBA00023015"/>
    </source>
</evidence>
<sequence length="115" mass="12944">MKASDVAKSAGISKETLRYYEKTGLISTPIRQANGYRNYPASVLDELRFIKLAQTVGFTLNEIKPAIPFLKNPDPRCPQLIQALKNQISRVDQKMGNLVVAKAILNRWLSNIENK</sequence>
<dbReference type="GO" id="GO:0003700">
    <property type="term" value="F:DNA-binding transcription factor activity"/>
    <property type="evidence" value="ECO:0007669"/>
    <property type="project" value="InterPro"/>
</dbReference>
<keyword evidence="3" id="KW-0804">Transcription</keyword>
<dbReference type="SUPFAM" id="SSF46955">
    <property type="entry name" value="Putative DNA-binding domain"/>
    <property type="match status" value="1"/>
</dbReference>
<dbReference type="InterPro" id="IPR009061">
    <property type="entry name" value="DNA-bd_dom_put_sf"/>
</dbReference>
<dbReference type="PANTHER" id="PTHR30204:SF94">
    <property type="entry name" value="HEAVY METAL-DEPENDENT TRANSCRIPTIONAL REGULATOR HI_0293-RELATED"/>
    <property type="match status" value="1"/>
</dbReference>
<dbReference type="GO" id="GO:0003677">
    <property type="term" value="F:DNA binding"/>
    <property type="evidence" value="ECO:0007669"/>
    <property type="project" value="UniProtKB-KW"/>
</dbReference>
<dbReference type="PRINTS" id="PR00040">
    <property type="entry name" value="HTHMERR"/>
</dbReference>
<dbReference type="Pfam" id="PF13411">
    <property type="entry name" value="MerR_1"/>
    <property type="match status" value="1"/>
</dbReference>
<accession>A0A486XJM9</accession>
<protein>
    <submittedName>
        <fullName evidence="5">Mercuric resistance operon regulatory protein</fullName>
    </submittedName>
</protein>
<gene>
    <name evidence="5" type="ORF">BAL341_979</name>
</gene>
<keyword evidence="2" id="KW-0238">DNA-binding</keyword>
<dbReference type="Gene3D" id="1.10.1660.10">
    <property type="match status" value="1"/>
</dbReference>
<dbReference type="InterPro" id="IPR047057">
    <property type="entry name" value="MerR_fam"/>
</dbReference>
<evidence type="ECO:0000313" key="5">
    <source>
        <dbReference type="EMBL" id="VHO02734.1"/>
    </source>
</evidence>
<dbReference type="AlphaFoldDB" id="A0A486XJM9"/>